<accession>A0AAD6U595</accession>
<name>A0AAD6U595_9AGAR</name>
<dbReference type="AlphaFoldDB" id="A0AAD6U595"/>
<evidence type="ECO:0000313" key="2">
    <source>
        <dbReference type="Proteomes" id="UP001222325"/>
    </source>
</evidence>
<organism evidence="1 2">
    <name type="scientific">Mycena belliarum</name>
    <dbReference type="NCBI Taxonomy" id="1033014"/>
    <lineage>
        <taxon>Eukaryota</taxon>
        <taxon>Fungi</taxon>
        <taxon>Dikarya</taxon>
        <taxon>Basidiomycota</taxon>
        <taxon>Agaricomycotina</taxon>
        <taxon>Agaricomycetes</taxon>
        <taxon>Agaricomycetidae</taxon>
        <taxon>Agaricales</taxon>
        <taxon>Marasmiineae</taxon>
        <taxon>Mycenaceae</taxon>
        <taxon>Mycena</taxon>
    </lineage>
</organism>
<protein>
    <submittedName>
        <fullName evidence="1">Uncharacterized protein</fullName>
    </submittedName>
</protein>
<comment type="caution">
    <text evidence="1">The sequence shown here is derived from an EMBL/GenBank/DDBJ whole genome shotgun (WGS) entry which is preliminary data.</text>
</comment>
<dbReference type="Proteomes" id="UP001222325">
    <property type="component" value="Unassembled WGS sequence"/>
</dbReference>
<reference evidence="1" key="1">
    <citation type="submission" date="2023-03" db="EMBL/GenBank/DDBJ databases">
        <title>Massive genome expansion in bonnet fungi (Mycena s.s.) driven by repeated elements and novel gene families across ecological guilds.</title>
        <authorList>
            <consortium name="Lawrence Berkeley National Laboratory"/>
            <person name="Harder C.B."/>
            <person name="Miyauchi S."/>
            <person name="Viragh M."/>
            <person name="Kuo A."/>
            <person name="Thoen E."/>
            <person name="Andreopoulos B."/>
            <person name="Lu D."/>
            <person name="Skrede I."/>
            <person name="Drula E."/>
            <person name="Henrissat B."/>
            <person name="Morin E."/>
            <person name="Kohler A."/>
            <person name="Barry K."/>
            <person name="LaButti K."/>
            <person name="Morin E."/>
            <person name="Salamov A."/>
            <person name="Lipzen A."/>
            <person name="Mereny Z."/>
            <person name="Hegedus B."/>
            <person name="Baldrian P."/>
            <person name="Stursova M."/>
            <person name="Weitz H."/>
            <person name="Taylor A."/>
            <person name="Grigoriev I.V."/>
            <person name="Nagy L.G."/>
            <person name="Martin F."/>
            <person name="Kauserud H."/>
        </authorList>
    </citation>
    <scope>NUCLEOTIDE SEQUENCE</scope>
    <source>
        <strain evidence="1">CBHHK173m</strain>
    </source>
</reference>
<proteinExistence type="predicted"/>
<sequence>MPPNRGIFYNPYSSQDVQIKHCSSDADSGHISEIHTSEDGRHVMKTIAIKLWVLAIDRSLMAIIATKQDHTDIDLAGVASTHKLCGEGTYMMFNIRTENALRVGELTKSTDINGVNQITMNTSLRTPQARMDCITMVVLWQHLYPPLADASPWHSVGQVRHGIGSYLAYDPPPDTVWVRREYHNKQFTIFRQGPGKKLLVYEAYWDESDEIEPFIVYEAENSLRFLIGQGVLRIEGEDSILLDNNSGSAAYDMLELV</sequence>
<gene>
    <name evidence="1" type="ORF">B0H15DRAFT_988137</name>
</gene>
<keyword evidence="2" id="KW-1185">Reference proteome</keyword>
<dbReference type="EMBL" id="JARJCN010000034">
    <property type="protein sequence ID" value="KAJ7085353.1"/>
    <property type="molecule type" value="Genomic_DNA"/>
</dbReference>
<evidence type="ECO:0000313" key="1">
    <source>
        <dbReference type="EMBL" id="KAJ7085353.1"/>
    </source>
</evidence>